<dbReference type="OrthoDB" id="128043at2"/>
<evidence type="ECO:0000256" key="1">
    <source>
        <dbReference type="SAM" id="MobiDB-lite"/>
    </source>
</evidence>
<dbReference type="PROSITE" id="PS51257">
    <property type="entry name" value="PROKAR_LIPOPROTEIN"/>
    <property type="match status" value="1"/>
</dbReference>
<feature type="compositionally biased region" description="Low complexity" evidence="1">
    <location>
        <begin position="43"/>
        <end position="57"/>
    </location>
</feature>
<evidence type="ECO:0008006" key="4">
    <source>
        <dbReference type="Google" id="ProtNLM"/>
    </source>
</evidence>
<accession>A0A1Z4LIN4</accession>
<dbReference type="AlphaFoldDB" id="A0A1Z4LIN4"/>
<sequence length="309" mass="34240">MKSSAAGIALLATLFLSQGCSSTTKTEDKSENQQAQVESLPDKTSQSKKPQSNSQNSDKQKAREKKEELQASSQPQNSTATQGKLTIPKKITPNKPVPVKVQVPATVAKANSNDKKPKQMHMVVVSDDLRFFDLVQASYKNNQNIEVKPKFPAPGEYTVFSDYNPSGEKEQVSVEKVSIPGEIPLPTELESFSKTKTFSDTKIDLKLSKPNIKAGKKVTLKFDLKQAKSNKPIKDLKPYLGQKANLVVIKSSSSLGENDYIDTETIKKSPDSQLHFTTKFPQPGTYKLWLQFNRDGKVKTADFWVTVNS</sequence>
<organism evidence="2 3">
    <name type="scientific">Calothrix parasitica NIES-267</name>
    <dbReference type="NCBI Taxonomy" id="1973488"/>
    <lineage>
        <taxon>Bacteria</taxon>
        <taxon>Bacillati</taxon>
        <taxon>Cyanobacteriota</taxon>
        <taxon>Cyanophyceae</taxon>
        <taxon>Nostocales</taxon>
        <taxon>Calotrichaceae</taxon>
        <taxon>Calothrix</taxon>
    </lineage>
</organism>
<dbReference type="EMBL" id="AP018227">
    <property type="protein sequence ID" value="BAY81039.1"/>
    <property type="molecule type" value="Genomic_DNA"/>
</dbReference>
<protein>
    <recommendedName>
        <fullName evidence="4">Lipoprotein</fullName>
    </recommendedName>
</protein>
<proteinExistence type="predicted"/>
<feature type="compositionally biased region" description="Basic and acidic residues" evidence="1">
    <location>
        <begin position="58"/>
        <end position="69"/>
    </location>
</feature>
<dbReference type="Proteomes" id="UP000218418">
    <property type="component" value="Chromosome"/>
</dbReference>
<evidence type="ECO:0000313" key="3">
    <source>
        <dbReference type="Proteomes" id="UP000218418"/>
    </source>
</evidence>
<reference evidence="2 3" key="1">
    <citation type="submission" date="2017-06" db="EMBL/GenBank/DDBJ databases">
        <title>Genome sequencing of cyanobaciteial culture collection at National Institute for Environmental Studies (NIES).</title>
        <authorList>
            <person name="Hirose Y."/>
            <person name="Shimura Y."/>
            <person name="Fujisawa T."/>
            <person name="Nakamura Y."/>
            <person name="Kawachi M."/>
        </authorList>
    </citation>
    <scope>NUCLEOTIDE SEQUENCE [LARGE SCALE GENOMIC DNA]</scope>
    <source>
        <strain evidence="2 3">NIES-267</strain>
    </source>
</reference>
<feature type="region of interest" description="Disordered" evidence="1">
    <location>
        <begin position="21"/>
        <end position="98"/>
    </location>
</feature>
<evidence type="ECO:0000313" key="2">
    <source>
        <dbReference type="EMBL" id="BAY81039.1"/>
    </source>
</evidence>
<name>A0A1Z4LIN4_9CYAN</name>
<feature type="compositionally biased region" description="Polar residues" evidence="1">
    <location>
        <begin position="70"/>
        <end position="84"/>
    </location>
</feature>
<gene>
    <name evidence="2" type="ORF">NIES267_05040</name>
</gene>
<keyword evidence="3" id="KW-1185">Reference proteome</keyword>